<evidence type="ECO:0000256" key="5">
    <source>
        <dbReference type="RuleBase" id="RU362066"/>
    </source>
</evidence>
<feature type="region of interest" description="Disordered" evidence="6">
    <location>
        <begin position="69"/>
        <end position="88"/>
    </location>
</feature>
<keyword evidence="3 5" id="KW-0175">Coiled coil</keyword>
<evidence type="ECO:0000313" key="9">
    <source>
        <dbReference type="EMBL" id="MBH1942467.1"/>
    </source>
</evidence>
<comment type="subcellular location">
    <subcellularLocation>
        <location evidence="5">Secreted</location>
    </subcellularLocation>
    <subcellularLocation>
        <location evidence="5">Bacterial flagellum</location>
    </subcellularLocation>
</comment>
<dbReference type="InterPro" id="IPR010809">
    <property type="entry name" value="FliD_C"/>
</dbReference>
<dbReference type="PANTHER" id="PTHR30288">
    <property type="entry name" value="FLAGELLAR CAP/ASSEMBLY PROTEIN FLID"/>
    <property type="match status" value="1"/>
</dbReference>
<evidence type="ECO:0000256" key="4">
    <source>
        <dbReference type="ARBA" id="ARBA00023143"/>
    </source>
</evidence>
<evidence type="ECO:0000259" key="7">
    <source>
        <dbReference type="Pfam" id="PF02465"/>
    </source>
</evidence>
<feature type="compositionally biased region" description="Polar residues" evidence="6">
    <location>
        <begin position="69"/>
        <end position="78"/>
    </location>
</feature>
<evidence type="ECO:0000256" key="3">
    <source>
        <dbReference type="ARBA" id="ARBA00023054"/>
    </source>
</evidence>
<dbReference type="GO" id="GO:0009424">
    <property type="term" value="C:bacterial-type flagellum hook"/>
    <property type="evidence" value="ECO:0007669"/>
    <property type="project" value="UniProtKB-UniRule"/>
</dbReference>
<dbReference type="GO" id="GO:0007155">
    <property type="term" value="P:cell adhesion"/>
    <property type="evidence" value="ECO:0007669"/>
    <property type="project" value="InterPro"/>
</dbReference>
<feature type="coiled-coil region" evidence="5">
    <location>
        <begin position="620"/>
        <end position="647"/>
    </location>
</feature>
<dbReference type="Proteomes" id="UP000623269">
    <property type="component" value="Unassembled WGS sequence"/>
</dbReference>
<dbReference type="EMBL" id="JAEAGR010000023">
    <property type="protein sequence ID" value="MBH1942467.1"/>
    <property type="molecule type" value="Genomic_DNA"/>
</dbReference>
<keyword evidence="9" id="KW-0966">Cell projection</keyword>
<keyword evidence="9" id="KW-0282">Flagellum</keyword>
<dbReference type="RefSeq" id="WP_197662721.1">
    <property type="nucleotide sequence ID" value="NZ_JAEAGR010000023.1"/>
</dbReference>
<dbReference type="Pfam" id="PF02465">
    <property type="entry name" value="FliD_N"/>
    <property type="match status" value="1"/>
</dbReference>
<keyword evidence="9" id="KW-0969">Cilium</keyword>
<evidence type="ECO:0000256" key="6">
    <source>
        <dbReference type="SAM" id="MobiDB-lite"/>
    </source>
</evidence>
<dbReference type="InterPro" id="IPR040026">
    <property type="entry name" value="FliD"/>
</dbReference>
<feature type="domain" description="Flagellar hook-associated protein 2 N-terminal" evidence="7">
    <location>
        <begin position="10"/>
        <end position="107"/>
    </location>
</feature>
<protein>
    <recommendedName>
        <fullName evidence="5">Flagellar hook-associated protein 2</fullName>
        <shortName evidence="5">HAP2</shortName>
    </recommendedName>
    <alternativeName>
        <fullName evidence="5">Flagellar cap protein</fullName>
    </alternativeName>
</protein>
<feature type="domain" description="Flagellar hook-associated protein 2 C-terminal" evidence="8">
    <location>
        <begin position="396"/>
        <end position="664"/>
    </location>
</feature>
<gene>
    <name evidence="9" type="primary">fliD</name>
    <name evidence="9" type="ORF">I5677_16315</name>
</gene>
<comment type="caution">
    <text evidence="9">The sequence shown here is derived from an EMBL/GenBank/DDBJ whole genome shotgun (WGS) entry which is preliminary data.</text>
</comment>
<name>A0A8J7H5B2_9FIRM</name>
<sequence length="678" mass="74310">MPMRLSGLASGMDTESIVTELMKAQRYKSTRIENKKTMLEWKKEKWSDLNTKLYKFYTDSLSKLRMQGSFNTKKASSSNDDKVEISASTSAPAGTHTLKVQQLASSQFVTGSKLGTDVNGNGITALTKLTDLGFNASEGTTITVETDNKTVNLDIGSSTTINDVIKTLKDAGLNASYDTSQNRFFISSKESGIQNTFSITTNSSELTQERNIIRDYLNYGSLSTAEKGTVDNALSAYIDTASTADDKTQARTDLLTVKHKQVREDFIQSYITDEANITAATDSERARLEAELADGETLDEDVLKAAVDTKLRTDAEALVTAEYEEWETGTADATNIFEASETQLDTLLTNYETDNSTVINQTNSLSLLGLSEIITTENPDGTKTTTAGPGVVLVQASDSKVIYNGAELTGSSNTIKVNGLTLTLKGVTEGMDTPADTSDDEIISLSISNDTQAVYDMIKGFVKSYNELLTEMNEAYLAPSAKGYDPLTDEEKSAMSEKQIDQWEDKIKDSLLRRDNTVNNLLTAMRTSLSQSVDVDGVSYSLSSFGISSINYTEKGLLHIAGDADDSLVSAKEDKLMKALSENPEAVMGVFNDLAGKLYDTMTDKMSGTSLRSALTFYNDKEMSKTITNYESDLREMERKLQKMEDRYYKQFAAMETAMAKMNSQSSSLMSMLGMNQQ</sequence>
<reference evidence="9" key="1">
    <citation type="submission" date="2020-12" db="EMBL/GenBank/DDBJ databases">
        <title>M. sibirica DSM 26468T genome.</title>
        <authorList>
            <person name="Thieme N."/>
            <person name="Rettenmaier R."/>
            <person name="Zverlov V."/>
            <person name="Liebl W."/>
        </authorList>
    </citation>
    <scope>NUCLEOTIDE SEQUENCE</scope>
    <source>
        <strain evidence="9">DSM 26468</strain>
    </source>
</reference>
<dbReference type="GO" id="GO:0005576">
    <property type="term" value="C:extracellular region"/>
    <property type="evidence" value="ECO:0007669"/>
    <property type="project" value="UniProtKB-SubCell"/>
</dbReference>
<dbReference type="AlphaFoldDB" id="A0A8J7H5B2"/>
<comment type="function">
    <text evidence="5">Required for morphogenesis and for the elongation of the flagellar filament by facilitating polymerization of the flagellin monomers at the tip of growing filament. Forms a capping structure, which prevents flagellin subunits (transported through the central channel of the flagellum) from leaking out without polymerization at the distal end.</text>
</comment>
<keyword evidence="4 5" id="KW-0975">Bacterial flagellum</keyword>
<comment type="similarity">
    <text evidence="1 5">Belongs to the FliD family.</text>
</comment>
<dbReference type="PANTHER" id="PTHR30288:SF0">
    <property type="entry name" value="FLAGELLAR HOOK-ASSOCIATED PROTEIN 2"/>
    <property type="match status" value="1"/>
</dbReference>
<dbReference type="InterPro" id="IPR003481">
    <property type="entry name" value="FliD_N"/>
</dbReference>
<keyword evidence="10" id="KW-1185">Reference proteome</keyword>
<evidence type="ECO:0000256" key="1">
    <source>
        <dbReference type="ARBA" id="ARBA00009764"/>
    </source>
</evidence>
<accession>A0A8J7H5B2</accession>
<dbReference type="GO" id="GO:0009421">
    <property type="term" value="C:bacterial-type flagellum filament cap"/>
    <property type="evidence" value="ECO:0007669"/>
    <property type="project" value="InterPro"/>
</dbReference>
<evidence type="ECO:0000256" key="2">
    <source>
        <dbReference type="ARBA" id="ARBA00011255"/>
    </source>
</evidence>
<proteinExistence type="inferred from homology"/>
<dbReference type="Pfam" id="PF07195">
    <property type="entry name" value="FliD_C"/>
    <property type="match status" value="1"/>
</dbReference>
<organism evidence="9 10">
    <name type="scientific">Mobilitalea sibirica</name>
    <dbReference type="NCBI Taxonomy" id="1462919"/>
    <lineage>
        <taxon>Bacteria</taxon>
        <taxon>Bacillati</taxon>
        <taxon>Bacillota</taxon>
        <taxon>Clostridia</taxon>
        <taxon>Lachnospirales</taxon>
        <taxon>Lachnospiraceae</taxon>
        <taxon>Mobilitalea</taxon>
    </lineage>
</organism>
<dbReference type="GO" id="GO:0071973">
    <property type="term" value="P:bacterial-type flagellum-dependent cell motility"/>
    <property type="evidence" value="ECO:0007669"/>
    <property type="project" value="TreeGrafter"/>
</dbReference>
<comment type="subunit">
    <text evidence="2 5">Homopentamer.</text>
</comment>
<evidence type="ECO:0000259" key="8">
    <source>
        <dbReference type="Pfam" id="PF07195"/>
    </source>
</evidence>
<keyword evidence="5" id="KW-0964">Secreted</keyword>
<evidence type="ECO:0000313" key="10">
    <source>
        <dbReference type="Proteomes" id="UP000623269"/>
    </source>
</evidence>